<dbReference type="FunFam" id="2.60.40.10:FF:000088">
    <property type="entry name" value="Butyrophilin subfamily 1 member A1"/>
    <property type="match status" value="1"/>
</dbReference>
<dbReference type="PRINTS" id="PR01407">
    <property type="entry name" value="BUTYPHLNCDUF"/>
</dbReference>
<dbReference type="Pfam" id="PF22705">
    <property type="entry name" value="C2-set_3"/>
    <property type="match status" value="1"/>
</dbReference>
<evidence type="ECO:0000256" key="8">
    <source>
        <dbReference type="SAM" id="Phobius"/>
    </source>
</evidence>
<keyword evidence="7" id="KW-0393">Immunoglobulin domain</keyword>
<dbReference type="SUPFAM" id="SSF48726">
    <property type="entry name" value="Immunoglobulin"/>
    <property type="match status" value="1"/>
</dbReference>
<dbReference type="Pfam" id="PF00622">
    <property type="entry name" value="SPRY"/>
    <property type="match status" value="1"/>
</dbReference>
<keyword evidence="4 8" id="KW-1133">Transmembrane helix</keyword>
<evidence type="ECO:0000256" key="1">
    <source>
        <dbReference type="ARBA" id="ARBA00004479"/>
    </source>
</evidence>
<dbReference type="InterPro" id="IPR013320">
    <property type="entry name" value="ConA-like_dom_sf"/>
</dbReference>
<evidence type="ECO:0000313" key="12">
    <source>
        <dbReference type="Proteomes" id="UP000824782"/>
    </source>
</evidence>
<sequence>MTRWGGSVCRLRDVTKFSRNVTLLSFTHNNESLHLSLLGLGSPPLIAVALQGSSVVISCSSDGWFPKPKMFWKKENGEFEPTELETDTDKTELIRVKSSILLNSSSEGQVYCGLRHLVTMKETGSYVKVSDALFPRTSPWAIVFGLLLIVTLALSALMAWLFSSKQKKNETRLEEKDRTIERLQWEVEWRKISIRKETVLFDPLTAYSSLIVSPDGHHIVSSGTSQDVPENEERFDTEPCVLGQTSYRNGTHYWETEVQEQNGKFWSLGVALETVRRTGGQRECPETGIWAMRGTVDGYFGLSTPPEPITLRSQKTTLHQPGLLNGQGTRGPRRIQRVGTYLDYENGKLSFYDVDTYEPLYTFQVKFSQPVHPFYYVGPGMSFLSLTI</sequence>
<dbReference type="PANTHER" id="PTHR24103">
    <property type="entry name" value="E3 UBIQUITIN-PROTEIN LIGASE TRIM"/>
    <property type="match status" value="1"/>
</dbReference>
<feature type="transmembrane region" description="Helical" evidence="8">
    <location>
        <begin position="140"/>
        <end position="162"/>
    </location>
</feature>
<dbReference type="InterPro" id="IPR013783">
    <property type="entry name" value="Ig-like_fold"/>
</dbReference>
<keyword evidence="3" id="KW-0732">Signal</keyword>
<dbReference type="Gene3D" id="2.60.40.10">
    <property type="entry name" value="Immunoglobulins"/>
    <property type="match status" value="1"/>
</dbReference>
<keyword evidence="12" id="KW-1185">Reference proteome</keyword>
<organism evidence="11 12">
    <name type="scientific">Engystomops pustulosus</name>
    <name type="common">Tungara frog</name>
    <name type="synonym">Physalaemus pustulosus</name>
    <dbReference type="NCBI Taxonomy" id="76066"/>
    <lineage>
        <taxon>Eukaryota</taxon>
        <taxon>Metazoa</taxon>
        <taxon>Chordata</taxon>
        <taxon>Craniata</taxon>
        <taxon>Vertebrata</taxon>
        <taxon>Euteleostomi</taxon>
        <taxon>Amphibia</taxon>
        <taxon>Batrachia</taxon>
        <taxon>Anura</taxon>
        <taxon>Neobatrachia</taxon>
        <taxon>Hyloidea</taxon>
        <taxon>Leptodactylidae</taxon>
        <taxon>Leiuperinae</taxon>
        <taxon>Engystomops</taxon>
    </lineage>
</organism>
<evidence type="ECO:0000256" key="4">
    <source>
        <dbReference type="ARBA" id="ARBA00022989"/>
    </source>
</evidence>
<reference evidence="11" key="1">
    <citation type="thesis" date="2020" institute="ProQuest LLC" country="789 East Eisenhower Parkway, Ann Arbor, MI, USA">
        <title>Comparative Genomics and Chromosome Evolution.</title>
        <authorList>
            <person name="Mudd A.B."/>
        </authorList>
    </citation>
    <scope>NUCLEOTIDE SEQUENCE</scope>
    <source>
        <strain evidence="11">237g6f4</strain>
        <tissue evidence="11">Blood</tissue>
    </source>
</reference>
<keyword evidence="5" id="KW-0175">Coiled coil</keyword>
<dbReference type="GO" id="GO:0016020">
    <property type="term" value="C:membrane"/>
    <property type="evidence" value="ECO:0007669"/>
    <property type="project" value="UniProtKB-SubCell"/>
</dbReference>
<dbReference type="SMART" id="SM00449">
    <property type="entry name" value="SPRY"/>
    <property type="match status" value="1"/>
</dbReference>
<evidence type="ECO:0000256" key="6">
    <source>
        <dbReference type="ARBA" id="ARBA00023136"/>
    </source>
</evidence>
<dbReference type="InterPro" id="IPR036179">
    <property type="entry name" value="Ig-like_dom_sf"/>
</dbReference>
<dbReference type="EMBL" id="WNYA01000566">
    <property type="protein sequence ID" value="KAG8547926.1"/>
    <property type="molecule type" value="Genomic_DNA"/>
</dbReference>
<evidence type="ECO:0008006" key="13">
    <source>
        <dbReference type="Google" id="ProtNLM"/>
    </source>
</evidence>
<dbReference type="InterPro" id="IPR001870">
    <property type="entry name" value="B30.2/SPRY"/>
</dbReference>
<name>A0AAV6ZMT8_ENGPU</name>
<dbReference type="Pfam" id="PF13765">
    <property type="entry name" value="PRY"/>
    <property type="match status" value="1"/>
</dbReference>
<dbReference type="PROSITE" id="PS50835">
    <property type="entry name" value="IG_LIKE"/>
    <property type="match status" value="1"/>
</dbReference>
<evidence type="ECO:0000256" key="2">
    <source>
        <dbReference type="ARBA" id="ARBA00022692"/>
    </source>
</evidence>
<keyword evidence="2 8" id="KW-0812">Transmembrane</keyword>
<evidence type="ECO:0000259" key="9">
    <source>
        <dbReference type="PROSITE" id="PS50188"/>
    </source>
</evidence>
<evidence type="ECO:0000256" key="3">
    <source>
        <dbReference type="ARBA" id="ARBA00022729"/>
    </source>
</evidence>
<dbReference type="InterPro" id="IPR003879">
    <property type="entry name" value="Butyrophylin_SPRY"/>
</dbReference>
<dbReference type="InterPro" id="IPR043136">
    <property type="entry name" value="B30.2/SPRY_sf"/>
</dbReference>
<proteinExistence type="predicted"/>
<comment type="caution">
    <text evidence="11">The sequence shown here is derived from an EMBL/GenBank/DDBJ whole genome shotgun (WGS) entry which is preliminary data.</text>
</comment>
<feature type="domain" description="B30.2/SPRY" evidence="9">
    <location>
        <begin position="179"/>
        <end position="388"/>
    </location>
</feature>
<dbReference type="Gene3D" id="2.60.120.920">
    <property type="match status" value="1"/>
</dbReference>
<dbReference type="SUPFAM" id="SSF49899">
    <property type="entry name" value="Concanavalin A-like lectins/glucanases"/>
    <property type="match status" value="1"/>
</dbReference>
<protein>
    <recommendedName>
        <fullName evidence="13">Butyrophilin subfamily 1 member A1-like</fullName>
    </recommendedName>
</protein>
<accession>A0AAV6ZMT8</accession>
<dbReference type="InterPro" id="IPR006574">
    <property type="entry name" value="PRY"/>
</dbReference>
<evidence type="ECO:0000256" key="5">
    <source>
        <dbReference type="ARBA" id="ARBA00023054"/>
    </source>
</evidence>
<keyword evidence="6 8" id="KW-0472">Membrane</keyword>
<dbReference type="Proteomes" id="UP000824782">
    <property type="component" value="Unassembled WGS sequence"/>
</dbReference>
<dbReference type="PROSITE" id="PS50188">
    <property type="entry name" value="B302_SPRY"/>
    <property type="match status" value="1"/>
</dbReference>
<dbReference type="InterPro" id="IPR007110">
    <property type="entry name" value="Ig-like_dom"/>
</dbReference>
<evidence type="ECO:0000256" key="7">
    <source>
        <dbReference type="ARBA" id="ARBA00023319"/>
    </source>
</evidence>
<evidence type="ECO:0000259" key="10">
    <source>
        <dbReference type="PROSITE" id="PS50835"/>
    </source>
</evidence>
<feature type="domain" description="Ig-like" evidence="10">
    <location>
        <begin position="51"/>
        <end position="130"/>
    </location>
</feature>
<dbReference type="AlphaFoldDB" id="A0AAV6ZMT8"/>
<comment type="subcellular location">
    <subcellularLocation>
        <location evidence="1">Membrane</location>
        <topology evidence="1">Single-pass type I membrane protein</topology>
    </subcellularLocation>
</comment>
<evidence type="ECO:0000313" key="11">
    <source>
        <dbReference type="EMBL" id="KAG8547926.1"/>
    </source>
</evidence>
<dbReference type="InterPro" id="IPR050143">
    <property type="entry name" value="TRIM/RBCC"/>
</dbReference>
<gene>
    <name evidence="11" type="ORF">GDO81_027098</name>
</gene>
<dbReference type="InterPro" id="IPR053896">
    <property type="entry name" value="BTN3A2-like_Ig-C"/>
</dbReference>
<dbReference type="SMART" id="SM00589">
    <property type="entry name" value="PRY"/>
    <property type="match status" value="1"/>
</dbReference>
<dbReference type="InterPro" id="IPR003877">
    <property type="entry name" value="SPRY_dom"/>
</dbReference>